<proteinExistence type="predicted"/>
<feature type="compositionally biased region" description="Basic and acidic residues" evidence="1">
    <location>
        <begin position="166"/>
        <end position="182"/>
    </location>
</feature>
<feature type="region of interest" description="Disordered" evidence="1">
    <location>
        <begin position="270"/>
        <end position="301"/>
    </location>
</feature>
<name>A0A086K539_TOXGO</name>
<evidence type="ECO:0000256" key="2">
    <source>
        <dbReference type="SAM" id="SignalP"/>
    </source>
</evidence>
<dbReference type="Proteomes" id="UP000028828">
    <property type="component" value="Unassembled WGS sequence"/>
</dbReference>
<protein>
    <submittedName>
        <fullName evidence="3">Uncharacterized protein</fullName>
    </submittedName>
</protein>
<gene>
    <name evidence="3" type="ORF">TGP89_419750</name>
</gene>
<feature type="region of interest" description="Disordered" evidence="1">
    <location>
        <begin position="156"/>
        <end position="196"/>
    </location>
</feature>
<dbReference type="EMBL" id="AEYI02001267">
    <property type="protein sequence ID" value="KFG39507.1"/>
    <property type="molecule type" value="Genomic_DNA"/>
</dbReference>
<dbReference type="AlphaFoldDB" id="A0A086K539"/>
<feature type="compositionally biased region" description="Low complexity" evidence="1">
    <location>
        <begin position="88"/>
        <end position="101"/>
    </location>
</feature>
<feature type="region of interest" description="Disordered" evidence="1">
    <location>
        <begin position="79"/>
        <end position="120"/>
    </location>
</feature>
<feature type="chain" id="PRO_5001808776" evidence="2">
    <location>
        <begin position="21"/>
        <end position="364"/>
    </location>
</feature>
<sequence>MCSYLSACFFFFRFPFLSFGQITPHPSLSAGHVPLHKRIEEEVTKKQVSLERMEEKQRRAELSSCTFAPRILSRSRLLASREKNAHTSSSSSSSSSSCSSSAHNGASPLERGKRKDRRAANGMPLSLLDFAGEGVSSGDRSPVFLSSFARKSQKSLAETHSASAQLDRKAEEEAKKENKENTEEAGEDREEEKERKRFEECLRDMILDRKREKNARGELRATGRSRKESTSVHLLMNFLDVKEQRNRREKLSVRASLPFSLRQRNLSLAGNRAEGNVQREKEKRATKNGQGETRKEGSVLSALSDGAGKKSFSSLPLPPFEERLAVYSFVKNKRRELLRRKLKNCFLSILMYETIVFSSSLPSS</sequence>
<feature type="signal peptide" evidence="2">
    <location>
        <begin position="1"/>
        <end position="20"/>
    </location>
</feature>
<evidence type="ECO:0000313" key="3">
    <source>
        <dbReference type="EMBL" id="KFG39507.1"/>
    </source>
</evidence>
<comment type="caution">
    <text evidence="3">The sequence shown here is derived from an EMBL/GenBank/DDBJ whole genome shotgun (WGS) entry which is preliminary data.</text>
</comment>
<dbReference type="VEuPathDB" id="ToxoDB:TGP89_419750"/>
<accession>A0A086K539</accession>
<evidence type="ECO:0000313" key="4">
    <source>
        <dbReference type="Proteomes" id="UP000028828"/>
    </source>
</evidence>
<keyword evidence="2" id="KW-0732">Signal</keyword>
<evidence type="ECO:0000256" key="1">
    <source>
        <dbReference type="SAM" id="MobiDB-lite"/>
    </source>
</evidence>
<organism evidence="3 4">
    <name type="scientific">Toxoplasma gondii p89</name>
    <dbReference type="NCBI Taxonomy" id="943119"/>
    <lineage>
        <taxon>Eukaryota</taxon>
        <taxon>Sar</taxon>
        <taxon>Alveolata</taxon>
        <taxon>Apicomplexa</taxon>
        <taxon>Conoidasida</taxon>
        <taxon>Coccidia</taxon>
        <taxon>Eucoccidiorida</taxon>
        <taxon>Eimeriorina</taxon>
        <taxon>Sarcocystidae</taxon>
        <taxon>Toxoplasma</taxon>
    </lineage>
</organism>
<reference evidence="3 4" key="1">
    <citation type="submission" date="2014-03" db="EMBL/GenBank/DDBJ databases">
        <authorList>
            <person name="Sibley D."/>
            <person name="Venepally P."/>
            <person name="Karamycheva S."/>
            <person name="Hadjithomas M."/>
            <person name="Khan A."/>
            <person name="Brunk B."/>
            <person name="Roos D."/>
            <person name="Caler E."/>
            <person name="Lorenzi H."/>
        </authorList>
    </citation>
    <scope>NUCLEOTIDE SEQUENCE [LARGE SCALE GENOMIC DNA]</scope>
    <source>
        <strain evidence="4">p89</strain>
    </source>
</reference>